<evidence type="ECO:0000313" key="1">
    <source>
        <dbReference type="EMBL" id="KAK4003969.1"/>
    </source>
</evidence>
<name>A0ABQ9YTM3_9CRUS</name>
<evidence type="ECO:0000313" key="2">
    <source>
        <dbReference type="Proteomes" id="UP001234178"/>
    </source>
</evidence>
<dbReference type="Proteomes" id="UP001234178">
    <property type="component" value="Unassembled WGS sequence"/>
</dbReference>
<gene>
    <name evidence="1" type="ORF">OUZ56_005714</name>
</gene>
<proteinExistence type="predicted"/>
<organism evidence="1 2">
    <name type="scientific">Daphnia magna</name>
    <dbReference type="NCBI Taxonomy" id="35525"/>
    <lineage>
        <taxon>Eukaryota</taxon>
        <taxon>Metazoa</taxon>
        <taxon>Ecdysozoa</taxon>
        <taxon>Arthropoda</taxon>
        <taxon>Crustacea</taxon>
        <taxon>Branchiopoda</taxon>
        <taxon>Diplostraca</taxon>
        <taxon>Cladocera</taxon>
        <taxon>Anomopoda</taxon>
        <taxon>Daphniidae</taxon>
        <taxon>Daphnia</taxon>
    </lineage>
</organism>
<reference evidence="1 2" key="1">
    <citation type="journal article" date="2023" name="Nucleic Acids Res.">
        <title>The hologenome of Daphnia magna reveals possible DNA methylation and microbiome-mediated evolution of the host genome.</title>
        <authorList>
            <person name="Chaturvedi A."/>
            <person name="Li X."/>
            <person name="Dhandapani V."/>
            <person name="Marshall H."/>
            <person name="Kissane S."/>
            <person name="Cuenca-Cambronero M."/>
            <person name="Asole G."/>
            <person name="Calvet F."/>
            <person name="Ruiz-Romero M."/>
            <person name="Marangio P."/>
            <person name="Guigo R."/>
            <person name="Rago D."/>
            <person name="Mirbahai L."/>
            <person name="Eastwood N."/>
            <person name="Colbourne J.K."/>
            <person name="Zhou J."/>
            <person name="Mallon E."/>
            <person name="Orsini L."/>
        </authorList>
    </citation>
    <scope>NUCLEOTIDE SEQUENCE [LARGE SCALE GENOMIC DNA]</scope>
    <source>
        <strain evidence="1">LRV0_1</strain>
    </source>
</reference>
<sequence>MKFLIRTTSFFNQIALLRDLYAVRMSLAVLTTFNTIGCSQATINVSSNVRQGMEDDLPYSREMRVYHKIRISRRKRKITTKMEGRFPTYLGLAVEWLRHSTGYVENVWSWVDSVNRKLMVICSFICEATM</sequence>
<keyword evidence="2" id="KW-1185">Reference proteome</keyword>
<dbReference type="EMBL" id="JAOYFB010000001">
    <property type="protein sequence ID" value="KAK4003969.1"/>
    <property type="molecule type" value="Genomic_DNA"/>
</dbReference>
<accession>A0ABQ9YTM3</accession>
<protein>
    <submittedName>
        <fullName evidence="1">Uncharacterized protein</fullName>
    </submittedName>
</protein>
<comment type="caution">
    <text evidence="1">The sequence shown here is derived from an EMBL/GenBank/DDBJ whole genome shotgun (WGS) entry which is preliminary data.</text>
</comment>